<keyword evidence="2" id="KW-0472">Membrane</keyword>
<feature type="compositionally biased region" description="Polar residues" evidence="1">
    <location>
        <begin position="1"/>
        <end position="19"/>
    </location>
</feature>
<feature type="region of interest" description="Disordered" evidence="1">
    <location>
        <begin position="283"/>
        <end position="317"/>
    </location>
</feature>
<feature type="transmembrane region" description="Helical" evidence="2">
    <location>
        <begin position="100"/>
        <end position="127"/>
    </location>
</feature>
<feature type="transmembrane region" description="Helical" evidence="2">
    <location>
        <begin position="155"/>
        <end position="181"/>
    </location>
</feature>
<reference evidence="3 4" key="1">
    <citation type="submission" date="2021-04" db="EMBL/GenBank/DDBJ databases">
        <authorList>
            <person name="Bliznina A."/>
        </authorList>
    </citation>
    <scope>NUCLEOTIDE SEQUENCE [LARGE SCALE GENOMIC DNA]</scope>
</reference>
<evidence type="ECO:0000256" key="2">
    <source>
        <dbReference type="SAM" id="Phobius"/>
    </source>
</evidence>
<protein>
    <submittedName>
        <fullName evidence="3">Oidioi.mRNA.OKI2018_I69.chr1.g2180.t2.cds</fullName>
    </submittedName>
</protein>
<feature type="compositionally biased region" description="Polar residues" evidence="1">
    <location>
        <begin position="375"/>
        <end position="384"/>
    </location>
</feature>
<evidence type="ECO:0000256" key="1">
    <source>
        <dbReference type="SAM" id="MobiDB-lite"/>
    </source>
</evidence>
<sequence>MASSYTLVSKTSDSSNDNMEINDNDDFDKKKRHSRVSLCSDNFRIVNGKIPVTLVAIQTISLMILVAAVALSGTTTFAFWNDDIAWKLEIRDEPSYIFFARTFLLFSFVTGLFGTFLSILGTGMVCCKDQINLILSKEKYFEIDEQVRTTFRNGICLFVCWGVMALYAIGTSLYIFSAFLVCSPNLKPKKMRYTSVQTIQEEKMITKIHSRMNLVDQGSSNNLELRQQMVQEQDQHQCLLPGERHGAREITPGPPQQQQRNKMPRAYSPVYPEYVEEIKSTQDNTPAKIPNPPSINRANFDTSSIPSRSQTFPMQNEGRDLSNQIDQIISADKYAFDQNYGSLYEYDREMERELPSKAASVHSVTLAATRENRQLMSSVSQMSSAAGDEEEEDEVEEAEVPFMDDLKALERSKLRYSPNPTVDAPSNF</sequence>
<keyword evidence="2" id="KW-0812">Transmembrane</keyword>
<feature type="compositionally biased region" description="Acidic residues" evidence="1">
    <location>
        <begin position="387"/>
        <end position="399"/>
    </location>
</feature>
<name>A0ABN7SQA2_OIKDI</name>
<keyword evidence="4" id="KW-1185">Reference proteome</keyword>
<feature type="region of interest" description="Disordered" evidence="1">
    <location>
        <begin position="375"/>
        <end position="404"/>
    </location>
</feature>
<dbReference type="Proteomes" id="UP001158576">
    <property type="component" value="Chromosome 1"/>
</dbReference>
<feature type="region of interest" description="Disordered" evidence="1">
    <location>
        <begin position="1"/>
        <end position="26"/>
    </location>
</feature>
<evidence type="ECO:0000313" key="4">
    <source>
        <dbReference type="Proteomes" id="UP001158576"/>
    </source>
</evidence>
<organism evidence="3 4">
    <name type="scientific">Oikopleura dioica</name>
    <name type="common">Tunicate</name>
    <dbReference type="NCBI Taxonomy" id="34765"/>
    <lineage>
        <taxon>Eukaryota</taxon>
        <taxon>Metazoa</taxon>
        <taxon>Chordata</taxon>
        <taxon>Tunicata</taxon>
        <taxon>Appendicularia</taxon>
        <taxon>Copelata</taxon>
        <taxon>Oikopleuridae</taxon>
        <taxon>Oikopleura</taxon>
    </lineage>
</organism>
<accession>A0ABN7SQA2</accession>
<evidence type="ECO:0000313" key="3">
    <source>
        <dbReference type="EMBL" id="CAG5105499.1"/>
    </source>
</evidence>
<dbReference type="EMBL" id="OU015566">
    <property type="protein sequence ID" value="CAG5105499.1"/>
    <property type="molecule type" value="Genomic_DNA"/>
</dbReference>
<gene>
    <name evidence="3" type="ORF">OKIOD_LOCUS10945</name>
</gene>
<feature type="transmembrane region" description="Helical" evidence="2">
    <location>
        <begin position="52"/>
        <end position="80"/>
    </location>
</feature>
<proteinExistence type="predicted"/>
<keyword evidence="2" id="KW-1133">Transmembrane helix</keyword>
<feature type="compositionally biased region" description="Polar residues" evidence="1">
    <location>
        <begin position="294"/>
        <end position="314"/>
    </location>
</feature>